<sequence length="612" mass="71183">MNNNKLFIKFIVSSLILALALFVFRMEFILGNVKNVDVYEDYKNKNGKMSDKYINVSNANDEKYLFIYNPGENISVKIKENLSIVFSSIKKNVDYKVNTDNEFSFDKYKCVIIDFEYLYKFKFFNELFEYVKNGGTVIFAVRPETYNGLEGISREVGIYEHREITNIKGIKLTSDLMIKGNGVSNPNAEISAIQTQIDENCTVHAVSTNNRPIIWEKPLGNGKILFTNGDLFQYKKYRGLFIGLLSKIKSGFIYPVMNMKLSFIDDFPSPIPGGYNEKIYSEYGRNISDFYTEIWWPTMLKSARKYNAKYSTYYIESYNDLVRGNFSEARSKENRDILFKLGYEVIKNGGEIGLHGYNHEPLYLNKKIKDADLGYKNWFSQNDMIQALKEVGNYFNSVFPDYKFRSYVPPSNIIDKIGKSALKKVFPEIKVIASILEGDGDEDELHCVQEFSKDAEGILSIPRFSSGYRYTEEKKWDIYNGIMTYGVFSHFVHPDDILDPERSEGMNWEEMGTEYNKMMEDVYTNFDWLNSMTISNGGIELSKYLDTDVVFEYDNNSIKGYCKNFKGIMYYILRSDKKIIKTDNCDFKQIDDDFYLIKVEDCEFKLEMDDAK</sequence>
<dbReference type="Proteomes" id="UP000473089">
    <property type="component" value="Unassembled WGS sequence"/>
</dbReference>
<gene>
    <name evidence="2" type="ORF">EXM42_07690</name>
</gene>
<comment type="caution">
    <text evidence="2">The sequence shown here is derived from an EMBL/GenBank/DDBJ whole genome shotgun (WGS) entry which is preliminary data.</text>
</comment>
<accession>A0A6M0SXQ3</accession>
<keyword evidence="1" id="KW-0812">Transmembrane</keyword>
<keyword evidence="1" id="KW-0472">Membrane</keyword>
<dbReference type="InterPro" id="IPR018695">
    <property type="entry name" value="DUF2194"/>
</dbReference>
<dbReference type="GO" id="GO:0005975">
    <property type="term" value="P:carbohydrate metabolic process"/>
    <property type="evidence" value="ECO:0007669"/>
    <property type="project" value="InterPro"/>
</dbReference>
<dbReference type="InterPro" id="IPR011330">
    <property type="entry name" value="Glyco_hydro/deAcase_b/a-brl"/>
</dbReference>
<feature type="transmembrane region" description="Helical" evidence="1">
    <location>
        <begin position="6"/>
        <end position="24"/>
    </location>
</feature>
<evidence type="ECO:0000313" key="3">
    <source>
        <dbReference type="Proteomes" id="UP000473089"/>
    </source>
</evidence>
<dbReference type="AlphaFoldDB" id="A0A6M0SXQ3"/>
<protein>
    <submittedName>
        <fullName evidence="2">DUF2194 domain-containing protein</fullName>
    </submittedName>
</protein>
<dbReference type="Pfam" id="PF09960">
    <property type="entry name" value="DUF2194"/>
    <property type="match status" value="2"/>
</dbReference>
<evidence type="ECO:0000256" key="1">
    <source>
        <dbReference type="SAM" id="Phobius"/>
    </source>
</evidence>
<dbReference type="Gene3D" id="3.40.50.880">
    <property type="match status" value="1"/>
</dbReference>
<dbReference type="SUPFAM" id="SSF88713">
    <property type="entry name" value="Glycoside hydrolase/deacetylase"/>
    <property type="match status" value="1"/>
</dbReference>
<name>A0A6M0SXQ3_CLOBO</name>
<evidence type="ECO:0000313" key="2">
    <source>
        <dbReference type="EMBL" id="NFA60278.1"/>
    </source>
</evidence>
<dbReference type="CDD" id="cd10924">
    <property type="entry name" value="CE4_COG4878"/>
    <property type="match status" value="1"/>
</dbReference>
<dbReference type="SUPFAM" id="SSF52317">
    <property type="entry name" value="Class I glutamine amidotransferase-like"/>
    <property type="match status" value="1"/>
</dbReference>
<proteinExistence type="predicted"/>
<dbReference type="InterPro" id="IPR029062">
    <property type="entry name" value="Class_I_gatase-like"/>
</dbReference>
<keyword evidence="1" id="KW-1133">Transmembrane helix</keyword>
<dbReference type="EMBL" id="SGJP01000013">
    <property type="protein sequence ID" value="NFA60278.1"/>
    <property type="molecule type" value="Genomic_DNA"/>
</dbReference>
<organism evidence="2 3">
    <name type="scientific">Clostridium botulinum</name>
    <dbReference type="NCBI Taxonomy" id="1491"/>
    <lineage>
        <taxon>Bacteria</taxon>
        <taxon>Bacillati</taxon>
        <taxon>Bacillota</taxon>
        <taxon>Clostridia</taxon>
        <taxon>Eubacteriales</taxon>
        <taxon>Clostridiaceae</taxon>
        <taxon>Clostridium</taxon>
    </lineage>
</organism>
<reference evidence="2 3" key="1">
    <citation type="submission" date="2019-02" db="EMBL/GenBank/DDBJ databases">
        <title>Genome sequencing of Clostridium botulinum clinical isolates.</title>
        <authorList>
            <person name="Brunt J."/>
            <person name="Van Vliet A.H.M."/>
            <person name="Stringer S.C."/>
            <person name="Grant K.A."/>
            <person name="Carter A.C."/>
            <person name="Peck M.W."/>
        </authorList>
    </citation>
    <scope>NUCLEOTIDE SEQUENCE [LARGE SCALE GENOMIC DNA]</scope>
    <source>
        <strain evidence="2 3">R1125/03</strain>
    </source>
</reference>